<evidence type="ECO:0000313" key="5">
    <source>
        <dbReference type="EMBL" id="CAF4050233.1"/>
    </source>
</evidence>
<proteinExistence type="predicted"/>
<keyword evidence="1" id="KW-1133">Transmembrane helix</keyword>
<dbReference type="EMBL" id="CAJNOV010015495">
    <property type="protein sequence ID" value="CAF1573900.1"/>
    <property type="molecule type" value="Genomic_DNA"/>
</dbReference>
<evidence type="ECO:0000313" key="8">
    <source>
        <dbReference type="Proteomes" id="UP000663834"/>
    </source>
</evidence>
<keyword evidence="1" id="KW-0812">Transmembrane</keyword>
<organism evidence="2 8">
    <name type="scientific">Rotaria magnacalcarata</name>
    <dbReference type="NCBI Taxonomy" id="392030"/>
    <lineage>
        <taxon>Eukaryota</taxon>
        <taxon>Metazoa</taxon>
        <taxon>Spiralia</taxon>
        <taxon>Gnathifera</taxon>
        <taxon>Rotifera</taxon>
        <taxon>Eurotatoria</taxon>
        <taxon>Bdelloidea</taxon>
        <taxon>Philodinida</taxon>
        <taxon>Philodinidae</taxon>
        <taxon>Rotaria</taxon>
    </lineage>
</organism>
<evidence type="ECO:0000313" key="3">
    <source>
        <dbReference type="EMBL" id="CAF1573900.1"/>
    </source>
</evidence>
<protein>
    <submittedName>
        <fullName evidence="2">Uncharacterized protein</fullName>
    </submittedName>
</protein>
<dbReference type="Proteomes" id="UP000663824">
    <property type="component" value="Unassembled WGS sequence"/>
</dbReference>
<evidence type="ECO:0000256" key="1">
    <source>
        <dbReference type="SAM" id="Phobius"/>
    </source>
</evidence>
<evidence type="ECO:0000313" key="4">
    <source>
        <dbReference type="EMBL" id="CAF2092642.1"/>
    </source>
</evidence>
<dbReference type="Proteomes" id="UP000676336">
    <property type="component" value="Unassembled WGS sequence"/>
</dbReference>
<feature type="transmembrane region" description="Helical" evidence="1">
    <location>
        <begin position="59"/>
        <end position="77"/>
    </location>
</feature>
<evidence type="ECO:0000313" key="2">
    <source>
        <dbReference type="EMBL" id="CAF1223383.1"/>
    </source>
</evidence>
<dbReference type="EMBL" id="CAJNOW010000066">
    <property type="protein sequence ID" value="CAF1223383.1"/>
    <property type="molecule type" value="Genomic_DNA"/>
</dbReference>
<gene>
    <name evidence="6" type="ORF">BYL167_LOCUS21382</name>
    <name evidence="3" type="ORF">CJN711_LOCUS32217</name>
    <name evidence="7" type="ORF">GIL414_LOCUS59994</name>
    <name evidence="2" type="ORF">KQP761_LOCUS920</name>
    <name evidence="4" type="ORF">MBJ925_LOCUS20754</name>
    <name evidence="5" type="ORF">SMN809_LOCUS14606</name>
</gene>
<evidence type="ECO:0000313" key="7">
    <source>
        <dbReference type="EMBL" id="CAF5051559.1"/>
    </source>
</evidence>
<evidence type="ECO:0000313" key="6">
    <source>
        <dbReference type="EMBL" id="CAF4147993.1"/>
    </source>
</evidence>
<dbReference type="OrthoDB" id="9982096at2759"/>
<dbReference type="EMBL" id="CAJOBI010006058">
    <property type="protein sequence ID" value="CAF4050233.1"/>
    <property type="molecule type" value="Genomic_DNA"/>
</dbReference>
<dbReference type="EMBL" id="CAJNRE010010577">
    <property type="protein sequence ID" value="CAF2092642.1"/>
    <property type="molecule type" value="Genomic_DNA"/>
</dbReference>
<dbReference type="Proteomes" id="UP000663855">
    <property type="component" value="Unassembled WGS sequence"/>
</dbReference>
<reference evidence="2" key="1">
    <citation type="submission" date="2021-02" db="EMBL/GenBank/DDBJ databases">
        <authorList>
            <person name="Nowell W R."/>
        </authorList>
    </citation>
    <scope>NUCLEOTIDE SEQUENCE</scope>
</reference>
<accession>A0A814Y1Z6</accession>
<dbReference type="Proteomes" id="UP000663834">
    <property type="component" value="Unassembled WGS sequence"/>
</dbReference>
<name>A0A814Y1Z6_9BILA</name>
<dbReference type="EMBL" id="CAJOBJ010229472">
    <property type="protein sequence ID" value="CAF5051559.1"/>
    <property type="molecule type" value="Genomic_DNA"/>
</dbReference>
<dbReference type="Proteomes" id="UP000681720">
    <property type="component" value="Unassembled WGS sequence"/>
</dbReference>
<keyword evidence="1" id="KW-0472">Membrane</keyword>
<comment type="caution">
    <text evidence="2">The sequence shown here is derived from an EMBL/GenBank/DDBJ whole genome shotgun (WGS) entry which is preliminary data.</text>
</comment>
<dbReference type="AlphaFoldDB" id="A0A814Y1Z6"/>
<sequence>MTSKKLDKNDLEQVILFLNEQQDFVGHASKSAAINNAIDIAILNNDEADRPDPLRLPEVIIVICVLLLWCGSIFSFIRHSELLRIRHRDLPYRSNMKPPMNLNHITVVHRTSDMVIHSKPRRSSALGLPSSVYNHKTNKYNKIESTLPARLHFFPKVQHSYSYNSNNSIAKHPCHDEQFLNPSMISHDVRRSLLDLHYKSMDNLSAMKHTMSYSTTDVSRRKQNDACRTTIDERTVQESPV</sequence>
<dbReference type="EMBL" id="CAJOBH010009731">
    <property type="protein sequence ID" value="CAF4147993.1"/>
    <property type="molecule type" value="Genomic_DNA"/>
</dbReference>
<dbReference type="Proteomes" id="UP000681967">
    <property type="component" value="Unassembled WGS sequence"/>
</dbReference>